<keyword evidence="2" id="KW-1185">Reference proteome</keyword>
<evidence type="ECO:0000313" key="1">
    <source>
        <dbReference type="EMBL" id="CAI2364199.1"/>
    </source>
</evidence>
<dbReference type="PROSITE" id="PS51257">
    <property type="entry name" value="PROKAR_LIPOPROTEIN"/>
    <property type="match status" value="1"/>
</dbReference>
<accession>A0AAD1X7Y2</accession>
<gene>
    <name evidence="1" type="ORF">ECRASSUSDP1_LOCUS5542</name>
</gene>
<reference evidence="1" key="1">
    <citation type="submission" date="2023-07" db="EMBL/GenBank/DDBJ databases">
        <authorList>
            <consortium name="AG Swart"/>
            <person name="Singh M."/>
            <person name="Singh A."/>
            <person name="Seah K."/>
            <person name="Emmerich C."/>
        </authorList>
    </citation>
    <scope>NUCLEOTIDE SEQUENCE</scope>
    <source>
        <strain evidence="1">DP1</strain>
    </source>
</reference>
<evidence type="ECO:0000313" key="2">
    <source>
        <dbReference type="Proteomes" id="UP001295684"/>
    </source>
</evidence>
<organism evidence="1 2">
    <name type="scientific">Euplotes crassus</name>
    <dbReference type="NCBI Taxonomy" id="5936"/>
    <lineage>
        <taxon>Eukaryota</taxon>
        <taxon>Sar</taxon>
        <taxon>Alveolata</taxon>
        <taxon>Ciliophora</taxon>
        <taxon>Intramacronucleata</taxon>
        <taxon>Spirotrichea</taxon>
        <taxon>Hypotrichia</taxon>
        <taxon>Euplotida</taxon>
        <taxon>Euplotidae</taxon>
        <taxon>Moneuplotes</taxon>
    </lineage>
</organism>
<sequence length="133" mass="15242">MVMIFKEVLIYCFFASGCNPSYSLSTIFKPCRLFRGDFGGIIIARFSEDLPLLSGELFCKNLAEVKPWFICMKFHFRSTAFFFEVMTKRRYWLQSAGLAGFWRLCRLCSSLLAPFVASACICGSRLSLVVFHI</sequence>
<protein>
    <submittedName>
        <fullName evidence="1">Uncharacterized protein</fullName>
    </submittedName>
</protein>
<name>A0AAD1X7Y2_EUPCR</name>
<comment type="caution">
    <text evidence="1">The sequence shown here is derived from an EMBL/GenBank/DDBJ whole genome shotgun (WGS) entry which is preliminary data.</text>
</comment>
<proteinExistence type="predicted"/>
<dbReference type="EMBL" id="CAMPGE010005348">
    <property type="protein sequence ID" value="CAI2364199.1"/>
    <property type="molecule type" value="Genomic_DNA"/>
</dbReference>
<dbReference type="AlphaFoldDB" id="A0AAD1X7Y2"/>
<dbReference type="Proteomes" id="UP001295684">
    <property type="component" value="Unassembled WGS sequence"/>
</dbReference>